<sequence>MNVTKYFYLSLTGYRIYGKISNLIPTMHNVEPKFIGKKIRKIRLSRGYKQDYIALKVGLSQTGFSKIETGETRMTLERASDVANALGMTLIELLVWEEKLRM</sequence>
<dbReference type="Gene3D" id="1.10.260.40">
    <property type="entry name" value="lambda repressor-like DNA-binding domains"/>
    <property type="match status" value="1"/>
</dbReference>
<dbReference type="AlphaFoldDB" id="A0A4R5DP60"/>
<proteinExistence type="predicted"/>
<dbReference type="SUPFAM" id="SSF47413">
    <property type="entry name" value="lambda repressor-like DNA-binding domains"/>
    <property type="match status" value="1"/>
</dbReference>
<dbReference type="PROSITE" id="PS50943">
    <property type="entry name" value="HTH_CROC1"/>
    <property type="match status" value="1"/>
</dbReference>
<feature type="domain" description="HTH cro/C1-type" evidence="1">
    <location>
        <begin position="39"/>
        <end position="93"/>
    </location>
</feature>
<organism evidence="2 3">
    <name type="scientific">Dyadobacter psychrotolerans</name>
    <dbReference type="NCBI Taxonomy" id="2541721"/>
    <lineage>
        <taxon>Bacteria</taxon>
        <taxon>Pseudomonadati</taxon>
        <taxon>Bacteroidota</taxon>
        <taxon>Cytophagia</taxon>
        <taxon>Cytophagales</taxon>
        <taxon>Spirosomataceae</taxon>
        <taxon>Dyadobacter</taxon>
    </lineage>
</organism>
<dbReference type="Pfam" id="PF01381">
    <property type="entry name" value="HTH_3"/>
    <property type="match status" value="1"/>
</dbReference>
<evidence type="ECO:0000313" key="2">
    <source>
        <dbReference type="EMBL" id="TDE12523.1"/>
    </source>
</evidence>
<evidence type="ECO:0000259" key="1">
    <source>
        <dbReference type="PROSITE" id="PS50943"/>
    </source>
</evidence>
<dbReference type="Proteomes" id="UP000294850">
    <property type="component" value="Unassembled WGS sequence"/>
</dbReference>
<dbReference type="GO" id="GO:0003677">
    <property type="term" value="F:DNA binding"/>
    <property type="evidence" value="ECO:0007669"/>
    <property type="project" value="InterPro"/>
</dbReference>
<keyword evidence="3" id="KW-1185">Reference proteome</keyword>
<name>A0A4R5DP60_9BACT</name>
<gene>
    <name evidence="2" type="ORF">E0F88_22805</name>
</gene>
<dbReference type="InterPro" id="IPR001387">
    <property type="entry name" value="Cro/C1-type_HTH"/>
</dbReference>
<dbReference type="CDD" id="cd00093">
    <property type="entry name" value="HTH_XRE"/>
    <property type="match status" value="1"/>
</dbReference>
<dbReference type="OrthoDB" id="798409at2"/>
<accession>A0A4R5DP60</accession>
<dbReference type="SMART" id="SM00530">
    <property type="entry name" value="HTH_XRE"/>
    <property type="match status" value="1"/>
</dbReference>
<comment type="caution">
    <text evidence="2">The sequence shown here is derived from an EMBL/GenBank/DDBJ whole genome shotgun (WGS) entry which is preliminary data.</text>
</comment>
<evidence type="ECO:0000313" key="3">
    <source>
        <dbReference type="Proteomes" id="UP000294850"/>
    </source>
</evidence>
<reference evidence="2 3" key="1">
    <citation type="submission" date="2019-03" db="EMBL/GenBank/DDBJ databases">
        <title>Dyadobacter AR-3-6 sp. nov., isolated from arctic soil.</title>
        <authorList>
            <person name="Chaudhary D.K."/>
        </authorList>
    </citation>
    <scope>NUCLEOTIDE SEQUENCE [LARGE SCALE GENOMIC DNA]</scope>
    <source>
        <strain evidence="2 3">AR-3-6</strain>
    </source>
</reference>
<protein>
    <submittedName>
        <fullName evidence="2">XRE family transcriptional regulator</fullName>
    </submittedName>
</protein>
<dbReference type="InterPro" id="IPR010982">
    <property type="entry name" value="Lambda_DNA-bd_dom_sf"/>
</dbReference>
<dbReference type="EMBL" id="SMFL01000009">
    <property type="protein sequence ID" value="TDE12523.1"/>
    <property type="molecule type" value="Genomic_DNA"/>
</dbReference>